<evidence type="ECO:0000256" key="1">
    <source>
        <dbReference type="SAM" id="SignalP"/>
    </source>
</evidence>
<name>A0A165LPA7_9APHY</name>
<feature type="signal peptide" evidence="1">
    <location>
        <begin position="1"/>
        <end position="18"/>
    </location>
</feature>
<proteinExistence type="predicted"/>
<dbReference type="Proteomes" id="UP000076727">
    <property type="component" value="Unassembled WGS sequence"/>
</dbReference>
<accession>A0A165LPA7</accession>
<dbReference type="CDD" id="cd22191">
    <property type="entry name" value="DPBB_RlpA_EXP_N-like"/>
    <property type="match status" value="1"/>
</dbReference>
<dbReference type="STRING" id="1314783.A0A165LPA7"/>
<keyword evidence="1" id="KW-0732">Signal</keyword>
<evidence type="ECO:0000313" key="3">
    <source>
        <dbReference type="Proteomes" id="UP000076727"/>
    </source>
</evidence>
<protein>
    <submittedName>
        <fullName evidence="2">Uncharacterized protein</fullName>
    </submittedName>
</protein>
<dbReference type="AlphaFoldDB" id="A0A165LPA7"/>
<feature type="chain" id="PRO_5007861977" evidence="1">
    <location>
        <begin position="19"/>
        <end position="137"/>
    </location>
</feature>
<sequence length="137" mass="14811">MFFSKAIAALVLTVSALALHTPRADTEVDSLVERGEPYFSGTQSGEATYYNVGLGACGIMNTESDYVTTVSVDLFDYYPGYNGGDFSDDLICNKQITASCMSSVLISFLVTPAALRTWTPVRRHSSSWLICPSAAFP</sequence>
<dbReference type="EMBL" id="KV429121">
    <property type="protein sequence ID" value="KZT64682.1"/>
    <property type="molecule type" value="Genomic_DNA"/>
</dbReference>
<dbReference type="OrthoDB" id="623670at2759"/>
<evidence type="ECO:0000313" key="2">
    <source>
        <dbReference type="EMBL" id="KZT64682.1"/>
    </source>
</evidence>
<keyword evidence="3" id="KW-1185">Reference proteome</keyword>
<gene>
    <name evidence="2" type="ORF">DAEQUDRAFT_769473</name>
</gene>
<organism evidence="2 3">
    <name type="scientific">Daedalea quercina L-15889</name>
    <dbReference type="NCBI Taxonomy" id="1314783"/>
    <lineage>
        <taxon>Eukaryota</taxon>
        <taxon>Fungi</taxon>
        <taxon>Dikarya</taxon>
        <taxon>Basidiomycota</taxon>
        <taxon>Agaricomycotina</taxon>
        <taxon>Agaricomycetes</taxon>
        <taxon>Polyporales</taxon>
        <taxon>Fomitopsis</taxon>
    </lineage>
</organism>
<reference evidence="2 3" key="1">
    <citation type="journal article" date="2016" name="Mol. Biol. Evol.">
        <title>Comparative Genomics of Early-Diverging Mushroom-Forming Fungi Provides Insights into the Origins of Lignocellulose Decay Capabilities.</title>
        <authorList>
            <person name="Nagy L.G."/>
            <person name="Riley R."/>
            <person name="Tritt A."/>
            <person name="Adam C."/>
            <person name="Daum C."/>
            <person name="Floudas D."/>
            <person name="Sun H."/>
            <person name="Yadav J.S."/>
            <person name="Pangilinan J."/>
            <person name="Larsson K.H."/>
            <person name="Matsuura K."/>
            <person name="Barry K."/>
            <person name="Labutti K."/>
            <person name="Kuo R."/>
            <person name="Ohm R.A."/>
            <person name="Bhattacharya S.S."/>
            <person name="Shirouzu T."/>
            <person name="Yoshinaga Y."/>
            <person name="Martin F.M."/>
            <person name="Grigoriev I.V."/>
            <person name="Hibbett D.S."/>
        </authorList>
    </citation>
    <scope>NUCLEOTIDE SEQUENCE [LARGE SCALE GENOMIC DNA]</scope>
    <source>
        <strain evidence="2 3">L-15889</strain>
    </source>
</reference>